<dbReference type="Proteomes" id="UP000050430">
    <property type="component" value="Unassembled WGS sequence"/>
</dbReference>
<dbReference type="STRING" id="229920.ADM99_14570"/>
<keyword evidence="1 2" id="KW-0238">DNA-binding</keyword>
<dbReference type="Pfam" id="PF00436">
    <property type="entry name" value="SSB"/>
    <property type="match status" value="1"/>
</dbReference>
<dbReference type="RefSeq" id="WP_062422255.1">
    <property type="nucleotide sequence ID" value="NZ_BBYA01000010.1"/>
</dbReference>
<evidence type="ECO:0000256" key="2">
    <source>
        <dbReference type="PROSITE-ProRule" id="PRU00252"/>
    </source>
</evidence>
<proteinExistence type="predicted"/>
<evidence type="ECO:0000313" key="4">
    <source>
        <dbReference type="Proteomes" id="UP000050430"/>
    </source>
</evidence>
<dbReference type="InterPro" id="IPR000424">
    <property type="entry name" value="Primosome_PriB/ssb"/>
</dbReference>
<keyword evidence="4" id="KW-1185">Reference proteome</keyword>
<accession>A0A0P6WNI2</accession>
<evidence type="ECO:0000256" key="1">
    <source>
        <dbReference type="ARBA" id="ARBA00023125"/>
    </source>
</evidence>
<dbReference type="EMBL" id="LGCK01000014">
    <property type="protein sequence ID" value="KPL70377.1"/>
    <property type="molecule type" value="Genomic_DNA"/>
</dbReference>
<gene>
    <name evidence="3" type="ORF">ADM99_14570</name>
</gene>
<dbReference type="GO" id="GO:0003697">
    <property type="term" value="F:single-stranded DNA binding"/>
    <property type="evidence" value="ECO:0007669"/>
    <property type="project" value="InterPro"/>
</dbReference>
<evidence type="ECO:0000313" key="3">
    <source>
        <dbReference type="EMBL" id="KPL70377.1"/>
    </source>
</evidence>
<dbReference type="InterPro" id="IPR012340">
    <property type="entry name" value="NA-bd_OB-fold"/>
</dbReference>
<dbReference type="PROSITE" id="PS50935">
    <property type="entry name" value="SSB"/>
    <property type="match status" value="1"/>
</dbReference>
<sequence>MAQGNFTWQRGDITGDIYFDYLRPENQDPVPYLRLYLMIDGSPEAKPVKGLRVLVYGTLAELVYGHVQKGSRIGVEGHIQMRSRPNTTTPVFEVVAERIEFIRNIDYERGKQVIAELKQRSKRNGSASSDLEAVKLILETGEYAHDAE</sequence>
<organism evidence="3 4">
    <name type="scientific">Leptolinea tardivitalis</name>
    <dbReference type="NCBI Taxonomy" id="229920"/>
    <lineage>
        <taxon>Bacteria</taxon>
        <taxon>Bacillati</taxon>
        <taxon>Chloroflexota</taxon>
        <taxon>Anaerolineae</taxon>
        <taxon>Anaerolineales</taxon>
        <taxon>Anaerolineaceae</taxon>
        <taxon>Leptolinea</taxon>
    </lineage>
</organism>
<evidence type="ECO:0008006" key="5">
    <source>
        <dbReference type="Google" id="ProtNLM"/>
    </source>
</evidence>
<dbReference type="SUPFAM" id="SSF50249">
    <property type="entry name" value="Nucleic acid-binding proteins"/>
    <property type="match status" value="1"/>
</dbReference>
<dbReference type="AlphaFoldDB" id="A0A0P6WNI2"/>
<protein>
    <recommendedName>
        <fullName evidence="5">Single-stranded DNA-binding protein</fullName>
    </recommendedName>
</protein>
<name>A0A0P6WNI2_9CHLR</name>
<reference evidence="3 4" key="1">
    <citation type="submission" date="2015-07" db="EMBL/GenBank/DDBJ databases">
        <title>Genome sequence of Leptolinea tardivitalis DSM 16556.</title>
        <authorList>
            <person name="Hemp J."/>
            <person name="Ward L.M."/>
            <person name="Pace L.A."/>
            <person name="Fischer W.W."/>
        </authorList>
    </citation>
    <scope>NUCLEOTIDE SEQUENCE [LARGE SCALE GENOMIC DNA]</scope>
    <source>
        <strain evidence="3 4">YMTK-2</strain>
    </source>
</reference>
<dbReference type="OrthoDB" id="164852at2"/>
<dbReference type="Gene3D" id="2.40.50.140">
    <property type="entry name" value="Nucleic acid-binding proteins"/>
    <property type="match status" value="1"/>
</dbReference>
<comment type="caution">
    <text evidence="3">The sequence shown here is derived from an EMBL/GenBank/DDBJ whole genome shotgun (WGS) entry which is preliminary data.</text>
</comment>